<evidence type="ECO:0000313" key="3">
    <source>
        <dbReference type="EMBL" id="EHL00971.1"/>
    </source>
</evidence>
<dbReference type="HOGENOM" id="CLU_049332_1_0_1"/>
<dbReference type="GO" id="GO:0032259">
    <property type="term" value="P:methylation"/>
    <property type="evidence" value="ECO:0007669"/>
    <property type="project" value="UniProtKB-KW"/>
</dbReference>
<evidence type="ECO:0000313" key="4">
    <source>
        <dbReference type="Proteomes" id="UP000005446"/>
    </source>
</evidence>
<dbReference type="AlphaFoldDB" id="H0EKJ1"/>
<evidence type="ECO:0000259" key="1">
    <source>
        <dbReference type="Pfam" id="PF08241"/>
    </source>
</evidence>
<dbReference type="Proteomes" id="UP000005446">
    <property type="component" value="Unassembled WGS sequence"/>
</dbReference>
<dbReference type="Pfam" id="PF13649">
    <property type="entry name" value="Methyltransf_25"/>
    <property type="match status" value="1"/>
</dbReference>
<keyword evidence="4" id="KW-1185">Reference proteome</keyword>
<evidence type="ECO:0000259" key="2">
    <source>
        <dbReference type="Pfam" id="PF13649"/>
    </source>
</evidence>
<sequence length="375" mass="41738">MATTSQQALDAEKLFDEINFSYKVAFRDNPTLQKVFQEALEDPGNARASILDVGCGTGGPVSSTLVAAGHDVTDIDVWQVMNGLCGKNIREKFLKADTTTFEPEKRFDAIFAIFSLLQMPYRTVYSTIFKFASWLKPGGTLILGTVPSDDLVVDKRLLDTSGEFIDGIDVRFMDDMIKFPASYSQQHLFLTCMLGAKNSLMGPYPLPSTYCLPFMLSDEAWRPFQERLTRFEFEAVMKAVEDNVEILDVGSGYGDLPKAIAQKLGKSYAIEPNPDRMQVIENRNTDLGVQIKQGRAEALPYSDDSFDAVVAMWILHYVSDVEKALEEMVRVANRKAANARIVIVRGAPDNELVNLINNICAPIAALDAKENYNIQ</sequence>
<dbReference type="InterPro" id="IPR013216">
    <property type="entry name" value="Methyltransf_11"/>
</dbReference>
<dbReference type="Pfam" id="PF08241">
    <property type="entry name" value="Methyltransf_11"/>
    <property type="match status" value="1"/>
</dbReference>
<dbReference type="InParanoid" id="H0EKJ1"/>
<dbReference type="OrthoDB" id="540004at2759"/>
<dbReference type="EMBL" id="AGUE01000069">
    <property type="protein sequence ID" value="EHL00971.1"/>
    <property type="molecule type" value="Genomic_DNA"/>
</dbReference>
<comment type="caution">
    <text evidence="3">The sequence shown here is derived from an EMBL/GenBank/DDBJ whole genome shotgun (WGS) entry which is preliminary data.</text>
</comment>
<dbReference type="SUPFAM" id="SSF53335">
    <property type="entry name" value="S-adenosyl-L-methionine-dependent methyltransferases"/>
    <property type="match status" value="2"/>
</dbReference>
<organism evidence="3 4">
    <name type="scientific">Glarea lozoyensis (strain ATCC 74030 / MF5533)</name>
    <dbReference type="NCBI Taxonomy" id="1104152"/>
    <lineage>
        <taxon>Eukaryota</taxon>
        <taxon>Fungi</taxon>
        <taxon>Dikarya</taxon>
        <taxon>Ascomycota</taxon>
        <taxon>Pezizomycotina</taxon>
        <taxon>Leotiomycetes</taxon>
        <taxon>Helotiales</taxon>
        <taxon>Helotiaceae</taxon>
        <taxon>Glarea</taxon>
    </lineage>
</organism>
<accession>H0EKJ1</accession>
<proteinExistence type="predicted"/>
<dbReference type="Gene3D" id="3.40.50.150">
    <property type="entry name" value="Vaccinia Virus protein VP39"/>
    <property type="match status" value="2"/>
</dbReference>
<gene>
    <name evidence="3" type="ORF">M7I_3089</name>
</gene>
<dbReference type="CDD" id="cd02440">
    <property type="entry name" value="AdoMet_MTases"/>
    <property type="match status" value="2"/>
</dbReference>
<feature type="domain" description="Methyltransferase type 11" evidence="1">
    <location>
        <begin position="247"/>
        <end position="333"/>
    </location>
</feature>
<protein>
    <submittedName>
        <fullName evidence="3">Putative Uncharacterized methyltransferase ycgJ</fullName>
    </submittedName>
</protein>
<reference evidence="3 4" key="1">
    <citation type="journal article" date="2012" name="Eukaryot. Cell">
        <title>Genome sequence of the fungus Glarea lozoyensis: the first genome sequence of a species from the Helotiaceae family.</title>
        <authorList>
            <person name="Youssar L."/>
            <person name="Gruening B.A."/>
            <person name="Erxleben A."/>
            <person name="Guenther S."/>
            <person name="Huettel W."/>
        </authorList>
    </citation>
    <scope>NUCLEOTIDE SEQUENCE [LARGE SCALE GENOMIC DNA]</scope>
    <source>
        <strain evidence="4">ATCC 74030 / MF5533</strain>
    </source>
</reference>
<dbReference type="PANTHER" id="PTHR43591">
    <property type="entry name" value="METHYLTRANSFERASE"/>
    <property type="match status" value="1"/>
</dbReference>
<keyword evidence="3" id="KW-0489">Methyltransferase</keyword>
<keyword evidence="3" id="KW-0808">Transferase</keyword>
<name>H0EKJ1_GLAL7</name>
<dbReference type="InterPro" id="IPR041698">
    <property type="entry name" value="Methyltransf_25"/>
</dbReference>
<dbReference type="GO" id="GO:0008757">
    <property type="term" value="F:S-adenosylmethionine-dependent methyltransferase activity"/>
    <property type="evidence" value="ECO:0007669"/>
    <property type="project" value="InterPro"/>
</dbReference>
<dbReference type="InterPro" id="IPR029063">
    <property type="entry name" value="SAM-dependent_MTases_sf"/>
</dbReference>
<feature type="domain" description="Methyltransferase" evidence="2">
    <location>
        <begin position="50"/>
        <end position="139"/>
    </location>
</feature>